<evidence type="ECO:0000313" key="2">
    <source>
        <dbReference type="EMBL" id="PNF42009.1"/>
    </source>
</evidence>
<evidence type="ECO:0000313" key="3">
    <source>
        <dbReference type="Proteomes" id="UP000235965"/>
    </source>
</evidence>
<dbReference type="FunFam" id="3.30.420.10:FF:000032">
    <property type="entry name" value="Retrovirus-related Pol polyprotein from transposon 297-like Protein"/>
    <property type="match status" value="1"/>
</dbReference>
<dbReference type="InterPro" id="IPR012337">
    <property type="entry name" value="RNaseH-like_sf"/>
</dbReference>
<dbReference type="InterPro" id="IPR036397">
    <property type="entry name" value="RNaseH_sf"/>
</dbReference>
<comment type="caution">
    <text evidence="2">The sequence shown here is derived from an EMBL/GenBank/DDBJ whole genome shotgun (WGS) entry which is preliminary data.</text>
</comment>
<dbReference type="Pfam" id="PF22938">
    <property type="entry name" value="Integrase_p58_C"/>
    <property type="match status" value="1"/>
</dbReference>
<organism evidence="2 3">
    <name type="scientific">Cryptotermes secundus</name>
    <dbReference type="NCBI Taxonomy" id="105785"/>
    <lineage>
        <taxon>Eukaryota</taxon>
        <taxon>Metazoa</taxon>
        <taxon>Ecdysozoa</taxon>
        <taxon>Arthropoda</taxon>
        <taxon>Hexapoda</taxon>
        <taxon>Insecta</taxon>
        <taxon>Pterygota</taxon>
        <taxon>Neoptera</taxon>
        <taxon>Polyneoptera</taxon>
        <taxon>Dictyoptera</taxon>
        <taxon>Blattodea</taxon>
        <taxon>Blattoidea</taxon>
        <taxon>Termitoidae</taxon>
        <taxon>Kalotermitidae</taxon>
        <taxon>Cryptotermitinae</taxon>
        <taxon>Cryptotermes</taxon>
    </lineage>
</organism>
<dbReference type="InParanoid" id="A0A2J7RMG7"/>
<accession>A0A2J7RMG7</accession>
<feature type="domain" description="Integrase catalytic" evidence="1">
    <location>
        <begin position="1"/>
        <end position="130"/>
    </location>
</feature>
<dbReference type="InterPro" id="IPR054465">
    <property type="entry name" value="Integrase_p58-like_C"/>
</dbReference>
<gene>
    <name evidence="2" type="ORF">B7P43_G12997</name>
</gene>
<dbReference type="SUPFAM" id="SSF53098">
    <property type="entry name" value="Ribonuclease H-like"/>
    <property type="match status" value="1"/>
</dbReference>
<proteinExistence type="predicted"/>
<dbReference type="AlphaFoldDB" id="A0A2J7RMG7"/>
<dbReference type="GO" id="GO:0003676">
    <property type="term" value="F:nucleic acid binding"/>
    <property type="evidence" value="ECO:0007669"/>
    <property type="project" value="InterPro"/>
</dbReference>
<dbReference type="Gene3D" id="3.30.420.10">
    <property type="entry name" value="Ribonuclease H-like superfamily/Ribonuclease H"/>
    <property type="match status" value="1"/>
</dbReference>
<dbReference type="PANTHER" id="PTHR37984">
    <property type="entry name" value="PROTEIN CBG26694"/>
    <property type="match status" value="1"/>
</dbReference>
<dbReference type="PROSITE" id="PS50994">
    <property type="entry name" value="INTEGRASE"/>
    <property type="match status" value="1"/>
</dbReference>
<dbReference type="STRING" id="105785.A0A2J7RMG7"/>
<dbReference type="GO" id="GO:0015074">
    <property type="term" value="P:DNA integration"/>
    <property type="evidence" value="ECO:0007669"/>
    <property type="project" value="InterPro"/>
</dbReference>
<keyword evidence="3" id="KW-1185">Reference proteome</keyword>
<dbReference type="EMBL" id="NEVH01002562">
    <property type="protein sequence ID" value="PNF42009.1"/>
    <property type="molecule type" value="Genomic_DNA"/>
</dbReference>
<protein>
    <recommendedName>
        <fullName evidence="1">Integrase catalytic domain-containing protein</fullName>
    </recommendedName>
</protein>
<dbReference type="Pfam" id="PF00665">
    <property type="entry name" value="rve"/>
    <property type="match status" value="1"/>
</dbReference>
<dbReference type="Proteomes" id="UP000235965">
    <property type="component" value="Unassembled WGS sequence"/>
</dbReference>
<sequence>MDYFTNWPEVHSIPNQEASTIAEVLVANFFCRFGIPRELHSDQGRNFESHLLKEVLQRLGVSKTRTTPLHPQSEGMVERYVKTIEEHLRKVVSSHQRDWDERLPLFLLAYRASTHDTTGLTPAGLVFGRELRLPCDLLFGVLPDKEQPTTDYAADLVDHLHDIHNYARQHLKLANDRIRTRYDKLANSAGYDEGDRVWLYRPTRKKGKSPELQASWEGPYKVVTRVNDVVYRIQKTPRSRMLVVHLDRLATYYGAARDEQP</sequence>
<dbReference type="PANTHER" id="PTHR37984:SF15">
    <property type="entry name" value="INTEGRASE CATALYTIC DOMAIN-CONTAINING PROTEIN"/>
    <property type="match status" value="1"/>
</dbReference>
<reference evidence="2 3" key="1">
    <citation type="submission" date="2017-12" db="EMBL/GenBank/DDBJ databases">
        <title>Hemimetabolous genomes reveal molecular basis of termite eusociality.</title>
        <authorList>
            <person name="Harrison M.C."/>
            <person name="Jongepier E."/>
            <person name="Robertson H.M."/>
            <person name="Arning N."/>
            <person name="Bitard-Feildel T."/>
            <person name="Chao H."/>
            <person name="Childers C.P."/>
            <person name="Dinh H."/>
            <person name="Doddapaneni H."/>
            <person name="Dugan S."/>
            <person name="Gowin J."/>
            <person name="Greiner C."/>
            <person name="Han Y."/>
            <person name="Hu H."/>
            <person name="Hughes D.S.T."/>
            <person name="Huylmans A.-K."/>
            <person name="Kemena C."/>
            <person name="Kremer L.P.M."/>
            <person name="Lee S.L."/>
            <person name="Lopez-Ezquerra A."/>
            <person name="Mallet L."/>
            <person name="Monroy-Kuhn J.M."/>
            <person name="Moser A."/>
            <person name="Murali S.C."/>
            <person name="Muzny D.M."/>
            <person name="Otani S."/>
            <person name="Piulachs M.-D."/>
            <person name="Poelchau M."/>
            <person name="Qu J."/>
            <person name="Schaub F."/>
            <person name="Wada-Katsumata A."/>
            <person name="Worley K.C."/>
            <person name="Xie Q."/>
            <person name="Ylla G."/>
            <person name="Poulsen M."/>
            <person name="Gibbs R.A."/>
            <person name="Schal C."/>
            <person name="Richards S."/>
            <person name="Belles X."/>
            <person name="Korb J."/>
            <person name="Bornberg-Bauer E."/>
        </authorList>
    </citation>
    <scope>NUCLEOTIDE SEQUENCE [LARGE SCALE GENOMIC DNA]</scope>
    <source>
        <tissue evidence="2">Whole body</tissue>
    </source>
</reference>
<dbReference type="OrthoDB" id="10030726at2759"/>
<dbReference type="InterPro" id="IPR050951">
    <property type="entry name" value="Retrovirus_Pol_polyprotein"/>
</dbReference>
<name>A0A2J7RMG7_9NEOP</name>
<dbReference type="InterPro" id="IPR001584">
    <property type="entry name" value="Integrase_cat-core"/>
</dbReference>
<evidence type="ECO:0000259" key="1">
    <source>
        <dbReference type="PROSITE" id="PS50994"/>
    </source>
</evidence>